<dbReference type="CDD" id="cd14498">
    <property type="entry name" value="DSP"/>
    <property type="match status" value="1"/>
</dbReference>
<dbReference type="GeneID" id="35002379"/>
<dbReference type="InterPro" id="IPR016130">
    <property type="entry name" value="Tyr_Pase_AS"/>
</dbReference>
<proteinExistence type="inferred from homology"/>
<dbReference type="Gene3D" id="3.90.190.10">
    <property type="entry name" value="Protein tyrosine phosphatase superfamily"/>
    <property type="match status" value="1"/>
</dbReference>
<dbReference type="InterPro" id="IPR029021">
    <property type="entry name" value="Prot-tyrosine_phosphatase-like"/>
</dbReference>
<dbReference type="PANTHER" id="PTHR45961:SF6">
    <property type="entry name" value="IP21249P"/>
    <property type="match status" value="1"/>
</dbReference>
<dbReference type="InterPro" id="IPR020422">
    <property type="entry name" value="TYR_PHOSPHATASE_DUAL_dom"/>
</dbReference>
<keyword evidence="2" id="KW-0378">Hydrolase</keyword>
<feature type="domain" description="Tyrosine specific protein phosphatases" evidence="4">
    <location>
        <begin position="55"/>
        <end position="112"/>
    </location>
</feature>
<reference evidence="5 6" key="1">
    <citation type="submission" date="2016-10" db="EMBL/GenBank/DDBJ databases">
        <authorList>
            <person name="de Groot N.N."/>
        </authorList>
    </citation>
    <scope>NUCLEOTIDE SEQUENCE [LARGE SCALE GENOMIC DNA]</scope>
    <source>
        <strain evidence="5 6">DSM 22187</strain>
    </source>
</reference>
<dbReference type="PROSITE" id="PS50056">
    <property type="entry name" value="TYR_PHOSPHATASE_2"/>
    <property type="match status" value="1"/>
</dbReference>
<sequence>MFVGTIEDADRGAFLENHGIETVVSLTHSPPDTGFPETVSVRQVPLTDGPQNDRSQFETAVDTLVSALESGETVLVHCSRGASRSPSVAATALVIVQDTSIEQVFEQAADHRKACDPHEALVRQAVAAGRQWPSTRSGRNCWLN</sequence>
<dbReference type="PANTHER" id="PTHR45961">
    <property type="entry name" value="IP21249P"/>
    <property type="match status" value="1"/>
</dbReference>
<dbReference type="SMART" id="SM00195">
    <property type="entry name" value="DSPc"/>
    <property type="match status" value="1"/>
</dbReference>
<dbReference type="KEGG" id="hae:halTADL_1588"/>
<dbReference type="Proteomes" id="UP000198888">
    <property type="component" value="Unassembled WGS sequence"/>
</dbReference>
<evidence type="ECO:0000256" key="3">
    <source>
        <dbReference type="ARBA" id="ARBA00022912"/>
    </source>
</evidence>
<evidence type="ECO:0000259" key="4">
    <source>
        <dbReference type="PROSITE" id="PS50056"/>
    </source>
</evidence>
<dbReference type="PROSITE" id="PS00383">
    <property type="entry name" value="TYR_PHOSPHATASE_1"/>
    <property type="match status" value="1"/>
</dbReference>
<organism evidence="5 6">
    <name type="scientific">Halohasta litchfieldiae</name>
    <dbReference type="NCBI Taxonomy" id="1073996"/>
    <lineage>
        <taxon>Archaea</taxon>
        <taxon>Methanobacteriati</taxon>
        <taxon>Methanobacteriota</taxon>
        <taxon>Stenosarchaea group</taxon>
        <taxon>Halobacteria</taxon>
        <taxon>Halobacteriales</taxon>
        <taxon>Haloferacaceae</taxon>
        <taxon>Halohasta</taxon>
    </lineage>
</organism>
<accession>A0A1H6XK77</accession>
<dbReference type="GO" id="GO:0004721">
    <property type="term" value="F:phosphoprotein phosphatase activity"/>
    <property type="evidence" value="ECO:0007669"/>
    <property type="project" value="UniProtKB-KW"/>
</dbReference>
<comment type="similarity">
    <text evidence="1">Belongs to the protein-tyrosine phosphatase family. Non-receptor class dual specificity subfamily.</text>
</comment>
<evidence type="ECO:0000313" key="5">
    <source>
        <dbReference type="EMBL" id="SEJ25292.1"/>
    </source>
</evidence>
<dbReference type="STRING" id="1073996.SAMN05444271_1363"/>
<dbReference type="AlphaFoldDB" id="A0A1H6XK77"/>
<accession>A0A2H4Q1T6</accession>
<gene>
    <name evidence="5" type="ORF">SAMN05444271_1363</name>
</gene>
<dbReference type="SUPFAM" id="SSF52799">
    <property type="entry name" value="(Phosphotyrosine protein) phosphatases II"/>
    <property type="match status" value="1"/>
</dbReference>
<name>A0A1H6XK77_9EURY</name>
<keyword evidence="6" id="KW-1185">Reference proteome</keyword>
<evidence type="ECO:0000256" key="2">
    <source>
        <dbReference type="ARBA" id="ARBA00022801"/>
    </source>
</evidence>
<dbReference type="RefSeq" id="WP_089673631.1">
    <property type="nucleotide sequence ID" value="NZ_CP024845.1"/>
</dbReference>
<protein>
    <submittedName>
        <fullName evidence="5">Dual specificity phosphatase, catalytic domain</fullName>
    </submittedName>
</protein>
<dbReference type="Pfam" id="PF00782">
    <property type="entry name" value="DSPc"/>
    <property type="match status" value="1"/>
</dbReference>
<dbReference type="InterPro" id="IPR000340">
    <property type="entry name" value="Dual-sp_phosphatase_cat-dom"/>
</dbReference>
<evidence type="ECO:0000256" key="1">
    <source>
        <dbReference type="ARBA" id="ARBA00008601"/>
    </source>
</evidence>
<evidence type="ECO:0000313" key="6">
    <source>
        <dbReference type="Proteomes" id="UP000198888"/>
    </source>
</evidence>
<keyword evidence="3" id="KW-0904">Protein phosphatase</keyword>
<dbReference type="EMBL" id="FNYR01000036">
    <property type="protein sequence ID" value="SEJ25292.1"/>
    <property type="molecule type" value="Genomic_DNA"/>
</dbReference>
<dbReference type="InterPro" id="IPR000387">
    <property type="entry name" value="Tyr_Pase_dom"/>
</dbReference>
<dbReference type="InterPro" id="IPR052103">
    <property type="entry name" value="Dual_spec_Phospatases"/>
</dbReference>
<dbReference type="OrthoDB" id="275339at2157"/>